<gene>
    <name evidence="1" type="ORF">S12H4_16207</name>
</gene>
<reference evidence="1" key="1">
    <citation type="journal article" date="2014" name="Front. Microbiol.">
        <title>High frequency of phylogenetically diverse reductive dehalogenase-homologous genes in deep subseafloor sedimentary metagenomes.</title>
        <authorList>
            <person name="Kawai M."/>
            <person name="Futagami T."/>
            <person name="Toyoda A."/>
            <person name="Takaki Y."/>
            <person name="Nishi S."/>
            <person name="Hori S."/>
            <person name="Arai W."/>
            <person name="Tsubouchi T."/>
            <person name="Morono Y."/>
            <person name="Uchiyama I."/>
            <person name="Ito T."/>
            <person name="Fujiyama A."/>
            <person name="Inagaki F."/>
            <person name="Takami H."/>
        </authorList>
    </citation>
    <scope>NUCLEOTIDE SEQUENCE</scope>
    <source>
        <strain evidence="1">Expedition CK06-06</strain>
    </source>
</reference>
<name>X1R7M3_9ZZZZ</name>
<accession>X1R7M3</accession>
<proteinExistence type="predicted"/>
<protein>
    <submittedName>
        <fullName evidence="1">Uncharacterized protein</fullName>
    </submittedName>
</protein>
<feature type="non-terminal residue" evidence="1">
    <location>
        <position position="1"/>
    </location>
</feature>
<sequence>LLSINVIDDQSNFTHYWKDVSGSPFSVTIPVTLYTGNNTILITLYDSAEPSNRREASRDIYYDLEGPSITAWVLDHENYQIDNNQIVVFEWQNAEYGEDIIFNASIFDVAGVDRAQITVECNSSSCGSYAGTFDLTENQGFFARTIPGILDVGNYTVTFKAWDNFNNYNEMELWFLVDDTTAPEIILIPDFLPSPYTVYSSHRIVTGTTGPDLPVMVTILDAAYTNPVIYDNFVSGGVSVPKSEFSNMRMGDHLYGPYPLQGQDSFMFEEDWSGVDELIVGDYLDFSNHDKFPRYQVVSRTVGSIGFTTVTTVTFAPPLEQSVDSEDYTVTAYADSYPTGWFSIPVDFREGVNNMIVSVMEPSGAVFDLPRQVIYNTSVPPA</sequence>
<organism evidence="1">
    <name type="scientific">marine sediment metagenome</name>
    <dbReference type="NCBI Taxonomy" id="412755"/>
    <lineage>
        <taxon>unclassified sequences</taxon>
        <taxon>metagenomes</taxon>
        <taxon>ecological metagenomes</taxon>
    </lineage>
</organism>
<evidence type="ECO:0000313" key="1">
    <source>
        <dbReference type="EMBL" id="GAI76747.1"/>
    </source>
</evidence>
<comment type="caution">
    <text evidence="1">The sequence shown here is derived from an EMBL/GenBank/DDBJ whole genome shotgun (WGS) entry which is preliminary data.</text>
</comment>
<dbReference type="EMBL" id="BARW01007823">
    <property type="protein sequence ID" value="GAI76747.1"/>
    <property type="molecule type" value="Genomic_DNA"/>
</dbReference>
<feature type="non-terminal residue" evidence="1">
    <location>
        <position position="382"/>
    </location>
</feature>
<dbReference type="AlphaFoldDB" id="X1R7M3"/>